<feature type="signal peptide" evidence="1">
    <location>
        <begin position="1"/>
        <end position="28"/>
    </location>
</feature>
<gene>
    <name evidence="2" type="ORF">G6011_11710</name>
</gene>
<organism evidence="2 3">
    <name type="scientific">Alternaria panax</name>
    <dbReference type="NCBI Taxonomy" id="48097"/>
    <lineage>
        <taxon>Eukaryota</taxon>
        <taxon>Fungi</taxon>
        <taxon>Dikarya</taxon>
        <taxon>Ascomycota</taxon>
        <taxon>Pezizomycotina</taxon>
        <taxon>Dothideomycetes</taxon>
        <taxon>Pleosporomycetidae</taxon>
        <taxon>Pleosporales</taxon>
        <taxon>Pleosporineae</taxon>
        <taxon>Pleosporaceae</taxon>
        <taxon>Alternaria</taxon>
        <taxon>Alternaria sect. Panax</taxon>
    </lineage>
</organism>
<evidence type="ECO:0000256" key="1">
    <source>
        <dbReference type="SAM" id="SignalP"/>
    </source>
</evidence>
<feature type="chain" id="PRO_5042182908" evidence="1">
    <location>
        <begin position="29"/>
        <end position="128"/>
    </location>
</feature>
<accession>A0AAD4IEJ3</accession>
<reference evidence="2" key="1">
    <citation type="submission" date="2021-07" db="EMBL/GenBank/DDBJ databases">
        <title>Genome Resource of American Ginseng Black Spot Pathogen Alternaria panax.</title>
        <authorList>
            <person name="Qiu C."/>
            <person name="Wang W."/>
            <person name="Liu Z."/>
        </authorList>
    </citation>
    <scope>NUCLEOTIDE SEQUENCE</scope>
    <source>
        <strain evidence="2">BNCC115425</strain>
    </source>
</reference>
<evidence type="ECO:0000313" key="2">
    <source>
        <dbReference type="EMBL" id="KAG9192976.1"/>
    </source>
</evidence>
<keyword evidence="1" id="KW-0732">Signal</keyword>
<sequence>MRLLPTTTTTTTLLFALPLLIFLPPAHCNDPSLPHDCSMYSDNIKRCVYATNTVQICEGGNWRYYEKCHGRSYCDDGIITAEEEGRYGFWGKAGDVGNGKAECVVQGWDERLTIGGKPVVGGWPVGEE</sequence>
<comment type="caution">
    <text evidence="2">The sequence shown here is derived from an EMBL/GenBank/DDBJ whole genome shotgun (WGS) entry which is preliminary data.</text>
</comment>
<dbReference type="AlphaFoldDB" id="A0AAD4IEJ3"/>
<dbReference type="Proteomes" id="UP001199106">
    <property type="component" value="Unassembled WGS sequence"/>
</dbReference>
<proteinExistence type="predicted"/>
<protein>
    <submittedName>
        <fullName evidence="2">Uncharacterized protein</fullName>
    </submittedName>
</protein>
<evidence type="ECO:0000313" key="3">
    <source>
        <dbReference type="Proteomes" id="UP001199106"/>
    </source>
</evidence>
<dbReference type="EMBL" id="JAANER010000003">
    <property type="protein sequence ID" value="KAG9192976.1"/>
    <property type="molecule type" value="Genomic_DNA"/>
</dbReference>
<keyword evidence="3" id="KW-1185">Reference proteome</keyword>
<name>A0AAD4IEJ3_9PLEO</name>